<dbReference type="AlphaFoldDB" id="A0A0C3QB90"/>
<reference evidence="1 2" key="1">
    <citation type="submission" date="2014-04" db="EMBL/GenBank/DDBJ databases">
        <authorList>
            <consortium name="DOE Joint Genome Institute"/>
            <person name="Kuo A."/>
            <person name="Girlanda M."/>
            <person name="Perotto S."/>
            <person name="Kohler A."/>
            <person name="Nagy L.G."/>
            <person name="Floudas D."/>
            <person name="Copeland A."/>
            <person name="Barry K.W."/>
            <person name="Cichocki N."/>
            <person name="Veneault-Fourrey C."/>
            <person name="LaButti K."/>
            <person name="Lindquist E.A."/>
            <person name="Lipzen A."/>
            <person name="Lundell T."/>
            <person name="Morin E."/>
            <person name="Murat C."/>
            <person name="Sun H."/>
            <person name="Tunlid A."/>
            <person name="Henrissat B."/>
            <person name="Grigoriev I.V."/>
            <person name="Hibbett D.S."/>
            <person name="Martin F."/>
            <person name="Nordberg H.P."/>
            <person name="Cantor M.N."/>
            <person name="Hua S.X."/>
        </authorList>
    </citation>
    <scope>NUCLEOTIDE SEQUENCE [LARGE SCALE GENOMIC DNA]</scope>
    <source>
        <strain evidence="1 2">MUT 4182</strain>
    </source>
</reference>
<proteinExistence type="predicted"/>
<keyword evidence="2" id="KW-1185">Reference proteome</keyword>
<dbReference type="HOGENOM" id="CLU_2198927_0_0_1"/>
<protein>
    <submittedName>
        <fullName evidence="1">Uncharacterized protein</fullName>
    </submittedName>
</protein>
<evidence type="ECO:0000313" key="1">
    <source>
        <dbReference type="EMBL" id="KIO21574.1"/>
    </source>
</evidence>
<name>A0A0C3QB90_9AGAM</name>
<organism evidence="1 2">
    <name type="scientific">Tulasnella calospora MUT 4182</name>
    <dbReference type="NCBI Taxonomy" id="1051891"/>
    <lineage>
        <taxon>Eukaryota</taxon>
        <taxon>Fungi</taxon>
        <taxon>Dikarya</taxon>
        <taxon>Basidiomycota</taxon>
        <taxon>Agaricomycotina</taxon>
        <taxon>Agaricomycetes</taxon>
        <taxon>Cantharellales</taxon>
        <taxon>Tulasnellaceae</taxon>
        <taxon>Tulasnella</taxon>
    </lineage>
</organism>
<sequence length="109" mass="13011">MRFIPTLHRIWSLGRFPPPRWFHFVRKYSDMPSPSSDSSKATSPTKYVPGVGRRLYEISVQDGFQGTFEEFTRRQHFHIYERIVKLGRFQGTYDSWRYRIAPHRTPGSM</sequence>
<evidence type="ECO:0000313" key="2">
    <source>
        <dbReference type="Proteomes" id="UP000054248"/>
    </source>
</evidence>
<accession>A0A0C3QB90</accession>
<dbReference type="EMBL" id="KN823134">
    <property type="protein sequence ID" value="KIO21574.1"/>
    <property type="molecule type" value="Genomic_DNA"/>
</dbReference>
<gene>
    <name evidence="1" type="ORF">M407DRAFT_125390</name>
</gene>
<reference evidence="2" key="2">
    <citation type="submission" date="2015-01" db="EMBL/GenBank/DDBJ databases">
        <title>Evolutionary Origins and Diversification of the Mycorrhizal Mutualists.</title>
        <authorList>
            <consortium name="DOE Joint Genome Institute"/>
            <consortium name="Mycorrhizal Genomics Consortium"/>
            <person name="Kohler A."/>
            <person name="Kuo A."/>
            <person name="Nagy L.G."/>
            <person name="Floudas D."/>
            <person name="Copeland A."/>
            <person name="Barry K.W."/>
            <person name="Cichocki N."/>
            <person name="Veneault-Fourrey C."/>
            <person name="LaButti K."/>
            <person name="Lindquist E.A."/>
            <person name="Lipzen A."/>
            <person name="Lundell T."/>
            <person name="Morin E."/>
            <person name="Murat C."/>
            <person name="Riley R."/>
            <person name="Ohm R."/>
            <person name="Sun H."/>
            <person name="Tunlid A."/>
            <person name="Henrissat B."/>
            <person name="Grigoriev I.V."/>
            <person name="Hibbett D.S."/>
            <person name="Martin F."/>
        </authorList>
    </citation>
    <scope>NUCLEOTIDE SEQUENCE [LARGE SCALE GENOMIC DNA]</scope>
    <source>
        <strain evidence="2">MUT 4182</strain>
    </source>
</reference>
<dbReference type="Proteomes" id="UP000054248">
    <property type="component" value="Unassembled WGS sequence"/>
</dbReference>